<dbReference type="PANTHER" id="PTHR35526">
    <property type="entry name" value="ANTI-SIGMA-F FACTOR RSBW-RELATED"/>
    <property type="match status" value="1"/>
</dbReference>
<dbReference type="Pfam" id="PF13581">
    <property type="entry name" value="HATPase_c_2"/>
    <property type="match status" value="1"/>
</dbReference>
<keyword evidence="1" id="KW-0418">Kinase</keyword>
<organism evidence="4">
    <name type="scientific">Saccharothrix mutabilis subsp. capreolus</name>
    <name type="common">Streptomyces capreolus</name>
    <dbReference type="NCBI Taxonomy" id="66854"/>
    <lineage>
        <taxon>Bacteria</taxon>
        <taxon>Bacillati</taxon>
        <taxon>Actinomycetota</taxon>
        <taxon>Actinomycetes</taxon>
        <taxon>Pseudonocardiales</taxon>
        <taxon>Pseudonocardiaceae</taxon>
        <taxon>Saccharothrix</taxon>
    </lineage>
</organism>
<feature type="region of interest" description="Disordered" evidence="2">
    <location>
        <begin position="1"/>
        <end position="23"/>
    </location>
</feature>
<feature type="domain" description="Histidine kinase/HSP90-like ATPase" evidence="3">
    <location>
        <begin position="39"/>
        <end position="140"/>
    </location>
</feature>
<evidence type="ECO:0000259" key="3">
    <source>
        <dbReference type="Pfam" id="PF13581"/>
    </source>
</evidence>
<reference evidence="4" key="1">
    <citation type="journal article" date="2007" name="Appl. Environ. Microbiol.">
        <title>Identification of the biosynthetic gene cluster and an additional gene for resistance to the antituberculosis drug capreomycin.</title>
        <authorList>
            <person name="Felnagle E.A."/>
            <person name="Rondon M.R."/>
            <person name="Berti A.D."/>
            <person name="Crosby H.A."/>
            <person name="Thomas M.G."/>
        </authorList>
    </citation>
    <scope>NUCLEOTIDE SEQUENCE</scope>
</reference>
<dbReference type="PANTHER" id="PTHR35526:SF3">
    <property type="entry name" value="ANTI-SIGMA-F FACTOR RSBW"/>
    <property type="match status" value="1"/>
</dbReference>
<keyword evidence="1" id="KW-0723">Serine/threonine-protein kinase</keyword>
<evidence type="ECO:0000256" key="2">
    <source>
        <dbReference type="SAM" id="MobiDB-lite"/>
    </source>
</evidence>
<dbReference type="SUPFAM" id="SSF55874">
    <property type="entry name" value="ATPase domain of HSP90 chaperone/DNA topoisomerase II/histidine kinase"/>
    <property type="match status" value="1"/>
</dbReference>
<protein>
    <recommendedName>
        <fullName evidence="3">Histidine kinase/HSP90-like ATPase domain-containing protein</fullName>
    </recommendedName>
</protein>
<dbReference type="GO" id="GO:0004674">
    <property type="term" value="F:protein serine/threonine kinase activity"/>
    <property type="evidence" value="ECO:0007669"/>
    <property type="project" value="UniProtKB-KW"/>
</dbReference>
<dbReference type="Gene3D" id="3.30.565.10">
    <property type="entry name" value="Histidine kinase-like ATPase, C-terminal domain"/>
    <property type="match status" value="1"/>
</dbReference>
<dbReference type="EMBL" id="EF472579">
    <property type="protein sequence ID" value="ABR67762.1"/>
    <property type="molecule type" value="Genomic_DNA"/>
</dbReference>
<sequence>MSRWCGGMPDGGDVVMSSQSWDAGDESGDEVVLALDGVAVREVRDLVRDLLSDRAGVAVDDAVLVVDELVSNALRHGEPPRRCRLVRAGQRLRVEVDDAGSGQPRIRTADASGGRGLVIVQALSTDWGVVRHPEHKTVWAEVLLAGQSRPSHVAPAQTWGDTPAQGR</sequence>
<dbReference type="CDD" id="cd16936">
    <property type="entry name" value="HATPase_RsbW-like"/>
    <property type="match status" value="1"/>
</dbReference>
<dbReference type="InterPro" id="IPR050267">
    <property type="entry name" value="Anti-sigma-factor_SerPK"/>
</dbReference>
<evidence type="ECO:0000256" key="1">
    <source>
        <dbReference type="ARBA" id="ARBA00022527"/>
    </source>
</evidence>
<dbReference type="InterPro" id="IPR036890">
    <property type="entry name" value="HATPase_C_sf"/>
</dbReference>
<dbReference type="InterPro" id="IPR003594">
    <property type="entry name" value="HATPase_dom"/>
</dbReference>
<dbReference type="SMR" id="A6YEF8"/>
<name>A6YEF8_STRMP</name>
<accession>A6YEF8</accession>
<keyword evidence="1" id="KW-0808">Transferase</keyword>
<dbReference type="AlphaFoldDB" id="A6YEF8"/>
<evidence type="ECO:0000313" key="4">
    <source>
        <dbReference type="EMBL" id="ABR67762.1"/>
    </source>
</evidence>
<proteinExistence type="predicted"/>